<proteinExistence type="predicted"/>
<dbReference type="PRINTS" id="PR00455">
    <property type="entry name" value="HTHTETR"/>
</dbReference>
<dbReference type="Pfam" id="PF00440">
    <property type="entry name" value="TetR_N"/>
    <property type="match status" value="1"/>
</dbReference>
<evidence type="ECO:0000259" key="3">
    <source>
        <dbReference type="PROSITE" id="PS50977"/>
    </source>
</evidence>
<protein>
    <submittedName>
        <fullName evidence="4">Transcriptional regulator</fullName>
    </submittedName>
</protein>
<dbReference type="AlphaFoldDB" id="S0FNW5"/>
<dbReference type="InterPro" id="IPR001647">
    <property type="entry name" value="HTH_TetR"/>
</dbReference>
<feature type="domain" description="HTH tetR-type" evidence="3">
    <location>
        <begin position="9"/>
        <end position="69"/>
    </location>
</feature>
<evidence type="ECO:0000313" key="4">
    <source>
        <dbReference type="EMBL" id="EMS73592.1"/>
    </source>
</evidence>
<comment type="caution">
    <text evidence="4">The sequence shown here is derived from an EMBL/GenBank/DDBJ whole genome shotgun (WGS) entry which is preliminary data.</text>
</comment>
<dbReference type="Gene3D" id="1.10.357.10">
    <property type="entry name" value="Tetracycline Repressor, domain 2"/>
    <property type="match status" value="1"/>
</dbReference>
<evidence type="ECO:0000313" key="5">
    <source>
        <dbReference type="Proteomes" id="UP000014155"/>
    </source>
</evidence>
<dbReference type="PANTHER" id="PTHR43479:SF11">
    <property type="entry name" value="ACREF_ENVCD OPERON REPRESSOR-RELATED"/>
    <property type="match status" value="1"/>
</dbReference>
<dbReference type="RefSeq" id="WP_004623732.1">
    <property type="nucleotide sequence ID" value="NZ_AORV01000017.1"/>
</dbReference>
<evidence type="ECO:0000256" key="2">
    <source>
        <dbReference type="PROSITE-ProRule" id="PRU00335"/>
    </source>
</evidence>
<dbReference type="PANTHER" id="PTHR43479">
    <property type="entry name" value="ACREF/ENVCD OPERON REPRESSOR-RELATED"/>
    <property type="match status" value="1"/>
</dbReference>
<dbReference type="STRING" id="1195236.CTER_0368"/>
<keyword evidence="1 2" id="KW-0238">DNA-binding</keyword>
<accession>S0FNW5</accession>
<dbReference type="PATRIC" id="fig|1195236.3.peg.675"/>
<evidence type="ECO:0000256" key="1">
    <source>
        <dbReference type="ARBA" id="ARBA00023125"/>
    </source>
</evidence>
<gene>
    <name evidence="4" type="ORF">CTER_0368</name>
</gene>
<dbReference type="SUPFAM" id="SSF46689">
    <property type="entry name" value="Homeodomain-like"/>
    <property type="match status" value="1"/>
</dbReference>
<reference evidence="4 5" key="1">
    <citation type="journal article" date="2013" name="Genome Announc.">
        <title>Draft Genome Sequence of the Cellulolytic, Mesophilic, Anaerobic Bacterium Clostridium termitidis Strain CT1112 (DSM 5398).</title>
        <authorList>
            <person name="Lal S."/>
            <person name="Ramachandran U."/>
            <person name="Zhang X."/>
            <person name="Munir R."/>
            <person name="Sparling R."/>
            <person name="Levin D.B."/>
        </authorList>
    </citation>
    <scope>NUCLEOTIDE SEQUENCE [LARGE SCALE GENOMIC DNA]</scope>
    <source>
        <strain evidence="4 5">CT1112</strain>
    </source>
</reference>
<dbReference type="InterPro" id="IPR050624">
    <property type="entry name" value="HTH-type_Tx_Regulator"/>
</dbReference>
<feature type="DNA-binding region" description="H-T-H motif" evidence="2">
    <location>
        <begin position="32"/>
        <end position="51"/>
    </location>
</feature>
<dbReference type="PROSITE" id="PS50977">
    <property type="entry name" value="HTH_TETR_2"/>
    <property type="match status" value="1"/>
</dbReference>
<organism evidence="4 5">
    <name type="scientific">Ruminiclostridium cellobioparum subsp. termitidis CT1112</name>
    <dbReference type="NCBI Taxonomy" id="1195236"/>
    <lineage>
        <taxon>Bacteria</taxon>
        <taxon>Bacillati</taxon>
        <taxon>Bacillota</taxon>
        <taxon>Clostridia</taxon>
        <taxon>Eubacteriales</taxon>
        <taxon>Oscillospiraceae</taxon>
        <taxon>Ruminiclostridium</taxon>
    </lineage>
</organism>
<dbReference type="GO" id="GO:0003677">
    <property type="term" value="F:DNA binding"/>
    <property type="evidence" value="ECO:0007669"/>
    <property type="project" value="UniProtKB-UniRule"/>
</dbReference>
<keyword evidence="5" id="KW-1185">Reference proteome</keyword>
<sequence>MNKREQQRLDRRNQILNCSLDMIISRGYAATTIRDIAKKLNISTGLFFNYFDSKESVYEELVRYGMSGPQTVLQVLENSSGSPVGCFEQLTAGIFKALKTDSMTAKMFLLMPQAMNSEGVPQNIKQIVAEFDPMSPVLPFILKGQELGEIKQGNPEALALAYWSAIQGIAECVVLHPQIPMPESSWIVDILRAKPDE</sequence>
<dbReference type="PROSITE" id="PS01081">
    <property type="entry name" value="HTH_TETR_1"/>
    <property type="match status" value="1"/>
</dbReference>
<dbReference type="InterPro" id="IPR009057">
    <property type="entry name" value="Homeodomain-like_sf"/>
</dbReference>
<dbReference type="EMBL" id="AORV01000017">
    <property type="protein sequence ID" value="EMS73592.1"/>
    <property type="molecule type" value="Genomic_DNA"/>
</dbReference>
<dbReference type="eggNOG" id="COG1309">
    <property type="taxonomic scope" value="Bacteria"/>
</dbReference>
<dbReference type="InterPro" id="IPR023772">
    <property type="entry name" value="DNA-bd_HTH_TetR-type_CS"/>
</dbReference>
<name>S0FNW5_RUMCE</name>
<dbReference type="Proteomes" id="UP000014155">
    <property type="component" value="Unassembled WGS sequence"/>
</dbReference>